<sequence>MEVGKSLKEKTITGLFWSFTDQFASQGIQFFVLLILARLVSPEDFGLIGMVSIFIVISNTLIDCGLTQALIRERKVSQEEYSTIFFFNFVMASLLFIILYLIAPLVSTFFHDFRLVTILRVLSIGLLINSLGIIQRVILIRNINFRTQTKINFSAALCAGIIAIIFSLFGFGVWSIIIQSLIFQLAQTILLWKCNKWIPTWTFSYQSLQKFFWFGNKLLISNLIDTLYNNCYSIIIGRLYPAAQLGYYTNASKLGDVIINSTTSSLQRVTYPVLSTIQDEEKLLSEGFQKIIRITAYIMFPLMCGMIVISDSLIPLLLGPQWNDAIIYFQLIAFAGMIYPLHAVNLNILQVKGRSDLFLKLEVIKKILLTILIAISLSFSLGILGLLGAAILSSYISLFINAYYSAKEISYSIWKQLKDILPLFLLSIFMGSFVFFIGVISPGNLIIKLIFQVISGCLLYASIGWMFKMKEFIVIYSLLFQLFNKVSRQNFKSKGA</sequence>
<keyword evidence="3" id="KW-1003">Cell membrane</keyword>
<dbReference type="EMBL" id="JAROYP010000001">
    <property type="protein sequence ID" value="MDH5159353.1"/>
    <property type="molecule type" value="Genomic_DNA"/>
</dbReference>
<comment type="similarity">
    <text evidence="2">Belongs to the polysaccharide synthase family.</text>
</comment>
<feature type="transmembrane region" description="Helical" evidence="7">
    <location>
        <begin position="367"/>
        <end position="400"/>
    </location>
</feature>
<evidence type="ECO:0000313" key="8">
    <source>
        <dbReference type="EMBL" id="MDH5159353.1"/>
    </source>
</evidence>
<feature type="transmembrane region" description="Helical" evidence="7">
    <location>
        <begin position="294"/>
        <end position="319"/>
    </location>
</feature>
<organism evidence="8 9">
    <name type="scientific">Heyndrickxia oleronia</name>
    <dbReference type="NCBI Taxonomy" id="38875"/>
    <lineage>
        <taxon>Bacteria</taxon>
        <taxon>Bacillati</taxon>
        <taxon>Bacillota</taxon>
        <taxon>Bacilli</taxon>
        <taxon>Bacillales</taxon>
        <taxon>Bacillaceae</taxon>
        <taxon>Heyndrickxia</taxon>
    </lineage>
</organism>
<evidence type="ECO:0000256" key="3">
    <source>
        <dbReference type="ARBA" id="ARBA00022475"/>
    </source>
</evidence>
<feature type="transmembrane region" description="Helical" evidence="7">
    <location>
        <begin position="325"/>
        <end position="346"/>
    </location>
</feature>
<keyword evidence="6 7" id="KW-0472">Membrane</keyword>
<evidence type="ECO:0000256" key="4">
    <source>
        <dbReference type="ARBA" id="ARBA00022692"/>
    </source>
</evidence>
<gene>
    <name evidence="8" type="ORF">P5X88_00275</name>
</gene>
<evidence type="ECO:0000256" key="1">
    <source>
        <dbReference type="ARBA" id="ARBA00004651"/>
    </source>
</evidence>
<feature type="transmembrane region" description="Helical" evidence="7">
    <location>
        <begin position="83"/>
        <end position="103"/>
    </location>
</feature>
<keyword evidence="4 7" id="KW-0812">Transmembrane</keyword>
<reference evidence="8" key="1">
    <citation type="submission" date="2023-03" db="EMBL/GenBank/DDBJ databases">
        <title>Bacterial isolates from washroom surfaces on a university campus.</title>
        <authorList>
            <person name="Holman D.B."/>
            <person name="Gzyl K.E."/>
            <person name="Taheri A.E."/>
        </authorList>
    </citation>
    <scope>NUCLEOTIDE SEQUENCE</scope>
    <source>
        <strain evidence="8">RD03</strain>
    </source>
</reference>
<comment type="subcellular location">
    <subcellularLocation>
        <location evidence="1">Cell membrane</location>
        <topology evidence="1">Multi-pass membrane protein</topology>
    </subcellularLocation>
</comment>
<dbReference type="Pfam" id="PF13440">
    <property type="entry name" value="Polysacc_synt_3"/>
    <property type="match status" value="1"/>
</dbReference>
<dbReference type="CDD" id="cd13127">
    <property type="entry name" value="MATE_tuaB_like"/>
    <property type="match status" value="1"/>
</dbReference>
<evidence type="ECO:0000256" key="7">
    <source>
        <dbReference type="SAM" id="Phobius"/>
    </source>
</evidence>
<dbReference type="PANTHER" id="PTHR30250">
    <property type="entry name" value="PST FAMILY PREDICTED COLANIC ACID TRANSPORTER"/>
    <property type="match status" value="1"/>
</dbReference>
<evidence type="ECO:0000313" key="9">
    <source>
        <dbReference type="Proteomes" id="UP001159179"/>
    </source>
</evidence>
<keyword evidence="5 7" id="KW-1133">Transmembrane helix</keyword>
<name>A0AAW6SQ21_9BACI</name>
<dbReference type="Proteomes" id="UP001159179">
    <property type="component" value="Unassembled WGS sequence"/>
</dbReference>
<dbReference type="RefSeq" id="WP_071975911.1">
    <property type="nucleotide sequence ID" value="NZ_CP197209.1"/>
</dbReference>
<feature type="transmembrane region" description="Helical" evidence="7">
    <location>
        <begin position="420"/>
        <end position="439"/>
    </location>
</feature>
<feature type="transmembrane region" description="Helical" evidence="7">
    <location>
        <begin position="446"/>
        <end position="467"/>
    </location>
</feature>
<dbReference type="AlphaFoldDB" id="A0AAW6SQ21"/>
<feature type="transmembrane region" description="Helical" evidence="7">
    <location>
        <begin position="45"/>
        <end position="71"/>
    </location>
</feature>
<accession>A0AAW6SQ21</accession>
<feature type="transmembrane region" description="Helical" evidence="7">
    <location>
        <begin position="151"/>
        <end position="170"/>
    </location>
</feature>
<proteinExistence type="inferred from homology"/>
<dbReference type="PANTHER" id="PTHR30250:SF10">
    <property type="entry name" value="LIPOPOLYSACCHARIDE BIOSYNTHESIS PROTEIN WZXC"/>
    <property type="match status" value="1"/>
</dbReference>
<feature type="transmembrane region" description="Helical" evidence="7">
    <location>
        <begin position="115"/>
        <end position="139"/>
    </location>
</feature>
<feature type="transmembrane region" description="Helical" evidence="7">
    <location>
        <begin position="12"/>
        <end position="39"/>
    </location>
</feature>
<comment type="caution">
    <text evidence="8">The sequence shown here is derived from an EMBL/GenBank/DDBJ whole genome shotgun (WGS) entry which is preliminary data.</text>
</comment>
<dbReference type="InterPro" id="IPR050833">
    <property type="entry name" value="Poly_Biosynth_Transport"/>
</dbReference>
<evidence type="ECO:0000256" key="2">
    <source>
        <dbReference type="ARBA" id="ARBA00007430"/>
    </source>
</evidence>
<dbReference type="GO" id="GO:0005886">
    <property type="term" value="C:plasma membrane"/>
    <property type="evidence" value="ECO:0007669"/>
    <property type="project" value="UniProtKB-SubCell"/>
</dbReference>
<evidence type="ECO:0000256" key="6">
    <source>
        <dbReference type="ARBA" id="ARBA00023136"/>
    </source>
</evidence>
<protein>
    <submittedName>
        <fullName evidence="8">Lipopolysaccharide biosynthesis protein</fullName>
    </submittedName>
</protein>
<evidence type="ECO:0000256" key="5">
    <source>
        <dbReference type="ARBA" id="ARBA00022989"/>
    </source>
</evidence>